<feature type="binding site" evidence="7">
    <location>
        <position position="50"/>
    </location>
    <ligand>
        <name>[4Fe-4S] cluster</name>
        <dbReference type="ChEBI" id="CHEBI:49883"/>
        <note>4Fe-4S-S-AdoMet</note>
    </ligand>
</feature>
<dbReference type="PANTHER" id="PTHR43726">
    <property type="entry name" value="3-METHYLORNITHINE SYNTHASE"/>
    <property type="match status" value="1"/>
</dbReference>
<dbReference type="NCBIfam" id="TIGR03956">
    <property type="entry name" value="rSAM_HydE"/>
    <property type="match status" value="1"/>
</dbReference>
<feature type="binding site" evidence="8">
    <location>
        <position position="119"/>
    </location>
    <ligand>
        <name>(3R)-3-methyl-D-ornithine</name>
        <dbReference type="ChEBI" id="CHEBI:64642"/>
    </ligand>
</feature>
<dbReference type="InterPro" id="IPR058240">
    <property type="entry name" value="rSAM_sf"/>
</dbReference>
<evidence type="ECO:0000256" key="8">
    <source>
        <dbReference type="PIRSR" id="PIRSR004762-2"/>
    </source>
</evidence>
<reference evidence="10" key="1">
    <citation type="submission" date="2020-10" db="EMBL/GenBank/DDBJ databases">
        <authorList>
            <person name="Gilroy R."/>
        </authorList>
    </citation>
    <scope>NUCLEOTIDE SEQUENCE</scope>
    <source>
        <strain evidence="10">CHK152-2871</strain>
    </source>
</reference>
<dbReference type="SUPFAM" id="SSF102114">
    <property type="entry name" value="Radical SAM enzymes"/>
    <property type="match status" value="1"/>
</dbReference>
<reference evidence="10" key="2">
    <citation type="journal article" date="2021" name="PeerJ">
        <title>Extensive microbial diversity within the chicken gut microbiome revealed by metagenomics and culture.</title>
        <authorList>
            <person name="Gilroy R."/>
            <person name="Ravi A."/>
            <person name="Getino M."/>
            <person name="Pursley I."/>
            <person name="Horton D.L."/>
            <person name="Alikhan N.F."/>
            <person name="Baker D."/>
            <person name="Gharbi K."/>
            <person name="Hall N."/>
            <person name="Watson M."/>
            <person name="Adriaenssens E.M."/>
            <person name="Foster-Nyarko E."/>
            <person name="Jarju S."/>
            <person name="Secka A."/>
            <person name="Antonio M."/>
            <person name="Oren A."/>
            <person name="Chaudhuri R.R."/>
            <person name="La Ragione R."/>
            <person name="Hildebrand F."/>
            <person name="Pallen M.J."/>
        </authorList>
    </citation>
    <scope>NUCLEOTIDE SEQUENCE</scope>
    <source>
        <strain evidence="10">CHK152-2871</strain>
    </source>
</reference>
<comment type="caution">
    <text evidence="10">The sequence shown here is derived from an EMBL/GenBank/DDBJ whole genome shotgun (WGS) entry which is preliminary data.</text>
</comment>
<evidence type="ECO:0000256" key="4">
    <source>
        <dbReference type="ARBA" id="ARBA00023004"/>
    </source>
</evidence>
<dbReference type="Gene3D" id="3.20.20.70">
    <property type="entry name" value="Aldolase class I"/>
    <property type="match status" value="1"/>
</dbReference>
<dbReference type="SFLD" id="SFLDS00029">
    <property type="entry name" value="Radical_SAM"/>
    <property type="match status" value="1"/>
</dbReference>
<dbReference type="SFLD" id="SFLDG01060">
    <property type="entry name" value="BATS_domain_containing"/>
    <property type="match status" value="1"/>
</dbReference>
<feature type="binding site" evidence="7">
    <location>
        <position position="46"/>
    </location>
    <ligand>
        <name>[4Fe-4S] cluster</name>
        <dbReference type="ChEBI" id="CHEBI:49883"/>
        <note>4Fe-4S-S-AdoMet</note>
    </ligand>
</feature>
<dbReference type="InterPro" id="IPR024021">
    <property type="entry name" value="FeFe-hyd_HydE_rSAM"/>
</dbReference>
<dbReference type="PANTHER" id="PTHR43726:SF1">
    <property type="entry name" value="BIOTIN SYNTHASE"/>
    <property type="match status" value="1"/>
</dbReference>
<feature type="domain" description="Radical SAM core" evidence="9">
    <location>
        <begin position="32"/>
        <end position="267"/>
    </location>
</feature>
<evidence type="ECO:0000256" key="5">
    <source>
        <dbReference type="ARBA" id="ARBA00023014"/>
    </source>
</evidence>
<evidence type="ECO:0000313" key="10">
    <source>
        <dbReference type="EMBL" id="HIS74613.1"/>
    </source>
</evidence>
<evidence type="ECO:0000259" key="9">
    <source>
        <dbReference type="PROSITE" id="PS51918"/>
    </source>
</evidence>
<accession>A0A9D1FJG1</accession>
<dbReference type="Proteomes" id="UP000886865">
    <property type="component" value="Unassembled WGS sequence"/>
</dbReference>
<dbReference type="GO" id="GO:0046872">
    <property type="term" value="F:metal ion binding"/>
    <property type="evidence" value="ECO:0007669"/>
    <property type="project" value="UniProtKB-KW"/>
</dbReference>
<evidence type="ECO:0000256" key="2">
    <source>
        <dbReference type="ARBA" id="ARBA00022691"/>
    </source>
</evidence>
<gene>
    <name evidence="10" type="primary">hydE</name>
    <name evidence="10" type="ORF">IAA86_06300</name>
</gene>
<keyword evidence="1 7" id="KW-0004">4Fe-4S</keyword>
<keyword evidence="2 7" id="KW-0949">S-adenosyl-L-methionine</keyword>
<evidence type="ECO:0000313" key="11">
    <source>
        <dbReference type="Proteomes" id="UP000886865"/>
    </source>
</evidence>
<dbReference type="SFLD" id="SFLDG01280">
    <property type="entry name" value="HydE/PylB-like"/>
    <property type="match status" value="1"/>
</dbReference>
<evidence type="ECO:0000256" key="1">
    <source>
        <dbReference type="ARBA" id="ARBA00022485"/>
    </source>
</evidence>
<dbReference type="GO" id="GO:0042364">
    <property type="term" value="P:water-soluble vitamin biosynthetic process"/>
    <property type="evidence" value="ECO:0007669"/>
    <property type="project" value="UniProtKB-ARBA"/>
</dbReference>
<evidence type="ECO:0000256" key="7">
    <source>
        <dbReference type="PIRSR" id="PIRSR004762-1"/>
    </source>
</evidence>
<dbReference type="SMART" id="SM00876">
    <property type="entry name" value="BATS"/>
    <property type="match status" value="1"/>
</dbReference>
<dbReference type="GO" id="GO:0051539">
    <property type="term" value="F:4 iron, 4 sulfur cluster binding"/>
    <property type="evidence" value="ECO:0007669"/>
    <property type="project" value="UniProtKB-KW"/>
</dbReference>
<protein>
    <submittedName>
        <fullName evidence="10">[FeFe] hydrogenase H-cluster radical SAM maturase HydE</fullName>
    </submittedName>
</protein>
<feature type="binding site" evidence="8">
    <location>
        <position position="163"/>
    </location>
    <ligand>
        <name>S-adenosyl-L-methionine</name>
        <dbReference type="ChEBI" id="CHEBI:59789"/>
    </ligand>
</feature>
<comment type="cofactor">
    <cofactor evidence="6">
        <name>[2Fe-2S] cluster</name>
        <dbReference type="ChEBI" id="CHEBI:190135"/>
    </cofactor>
</comment>
<dbReference type="GO" id="GO:0016740">
    <property type="term" value="F:transferase activity"/>
    <property type="evidence" value="ECO:0007669"/>
    <property type="project" value="TreeGrafter"/>
</dbReference>
<sequence>MNKDEIAEILTCESADIYYKKADAIRREYCGNIVHLRALIEFSNFCKKQCLYCGINAKNKNVKRYRLSEQDIVKSAKYAQKIGFKTIVLQSGEDDYFDVKKMCTIIEKIKELNLVITLSIGEKTKDEYRAYKDSGADRYLLRIETTDENLYKKLHPNSDFKNRLKCLYNLKELGFELGSGIMVGLPQQSIESIADDILFFKKIDVDMVGLGPFISNSETELKNFPNGSYELALRSIAATRLLMPDINVPATTAMETLLKEGRKIALQSGANVVMPNITPQNIRGNYSLYPNKQSVNALDDDSLNLLREEIASIGDSISDDFGTSLHFKK</sequence>
<name>A0A9D1FJG1_9BACT</name>
<dbReference type="InterPro" id="IPR006638">
    <property type="entry name" value="Elp3/MiaA/NifB-like_rSAM"/>
</dbReference>
<dbReference type="InterPro" id="IPR007197">
    <property type="entry name" value="rSAM"/>
</dbReference>
<dbReference type="InterPro" id="IPR010722">
    <property type="entry name" value="BATS_dom"/>
</dbReference>
<dbReference type="SMART" id="SM00729">
    <property type="entry name" value="Elp3"/>
    <property type="match status" value="1"/>
</dbReference>
<evidence type="ECO:0000256" key="6">
    <source>
        <dbReference type="ARBA" id="ARBA00034078"/>
    </source>
</evidence>
<dbReference type="Pfam" id="PF04055">
    <property type="entry name" value="Radical_SAM"/>
    <property type="match status" value="1"/>
</dbReference>
<dbReference type="SFLD" id="SFLDF00348">
    <property type="entry name" value="FeFe_hydrogenase_maturase_(Hyd"/>
    <property type="match status" value="1"/>
</dbReference>
<dbReference type="InterPro" id="IPR013785">
    <property type="entry name" value="Aldolase_TIM"/>
</dbReference>
<keyword evidence="3" id="KW-0479">Metal-binding</keyword>
<dbReference type="AlphaFoldDB" id="A0A9D1FJG1"/>
<keyword evidence="4 7" id="KW-0408">Iron</keyword>
<dbReference type="PROSITE" id="PS51918">
    <property type="entry name" value="RADICAL_SAM"/>
    <property type="match status" value="1"/>
</dbReference>
<dbReference type="EMBL" id="DVJQ01000050">
    <property type="protein sequence ID" value="HIS74613.1"/>
    <property type="molecule type" value="Genomic_DNA"/>
</dbReference>
<feature type="binding site" evidence="8">
    <location>
        <position position="144"/>
    </location>
    <ligand>
        <name>S-adenosyl-L-methionine</name>
        <dbReference type="ChEBI" id="CHEBI:59789"/>
    </ligand>
</feature>
<organism evidence="10 11">
    <name type="scientific">Candidatus Galligastranaerophilus intestinavium</name>
    <dbReference type="NCBI Taxonomy" id="2840836"/>
    <lineage>
        <taxon>Bacteria</taxon>
        <taxon>Candidatus Galligastranaerophilus</taxon>
    </lineage>
</organism>
<dbReference type="GO" id="GO:0044272">
    <property type="term" value="P:sulfur compound biosynthetic process"/>
    <property type="evidence" value="ECO:0007669"/>
    <property type="project" value="UniProtKB-ARBA"/>
</dbReference>
<comment type="cofactor">
    <cofactor evidence="7">
        <name>[4Fe-4S] cluster</name>
        <dbReference type="ChEBI" id="CHEBI:49883"/>
    </cofactor>
    <text evidence="7">Binds 1 [4Fe-4S] cluster. The cluster is coordinated with 3 cysteines and an exchangeable S-adenosyl-L-methionine.</text>
</comment>
<dbReference type="PIRSF" id="PIRSF004762">
    <property type="entry name" value="CHP00423"/>
    <property type="match status" value="1"/>
</dbReference>
<feature type="binding site" evidence="7">
    <location>
        <position position="53"/>
    </location>
    <ligand>
        <name>[4Fe-4S] cluster</name>
        <dbReference type="ChEBI" id="CHEBI:49883"/>
        <note>4Fe-4S-S-AdoMet</note>
    </ligand>
</feature>
<evidence type="ECO:0000256" key="3">
    <source>
        <dbReference type="ARBA" id="ARBA00022723"/>
    </source>
</evidence>
<dbReference type="InterPro" id="IPR034422">
    <property type="entry name" value="HydE/PylB-like"/>
</dbReference>
<proteinExistence type="predicted"/>
<keyword evidence="5 7" id="KW-0411">Iron-sulfur</keyword>
<dbReference type="CDD" id="cd01335">
    <property type="entry name" value="Radical_SAM"/>
    <property type="match status" value="1"/>
</dbReference>